<proteinExistence type="predicted"/>
<protein>
    <submittedName>
        <fullName evidence="1">Uncharacterized protein</fullName>
    </submittedName>
</protein>
<sequence length="84" mass="9727">MHAILIQSSDEQEETAMLKSDEIDFPLDAVMEVRETYPEEVLDSEWNPVIAQLQLLKRHGWSQELSEASLRIAFPKADFIDRKP</sequence>
<accession>A0A944QVC9</accession>
<reference evidence="1 2" key="1">
    <citation type="submission" date="2021-05" db="EMBL/GenBank/DDBJ databases">
        <title>Genetic and Functional Diversity in Clade A Lucinid endosymbionts from the Bahamas.</title>
        <authorList>
            <person name="Giani N.M."/>
            <person name="Engel A.S."/>
            <person name="Campbell B.J."/>
        </authorList>
    </citation>
    <scope>NUCLEOTIDE SEQUENCE [LARGE SCALE GENOMIC DNA]</scope>
    <source>
        <strain evidence="1">LUC16012Gg_MoonRockCtena</strain>
    </source>
</reference>
<comment type="caution">
    <text evidence="1">The sequence shown here is derived from an EMBL/GenBank/DDBJ whole genome shotgun (WGS) entry which is preliminary data.</text>
</comment>
<organism evidence="1 2">
    <name type="scientific">Candidatus Thiodiazotropha taylori</name>
    <dbReference type="NCBI Taxonomy" id="2792791"/>
    <lineage>
        <taxon>Bacteria</taxon>
        <taxon>Pseudomonadati</taxon>
        <taxon>Pseudomonadota</taxon>
        <taxon>Gammaproteobacteria</taxon>
        <taxon>Chromatiales</taxon>
        <taxon>Sedimenticolaceae</taxon>
        <taxon>Candidatus Thiodiazotropha</taxon>
    </lineage>
</organism>
<dbReference type="EMBL" id="JAHHGM010000027">
    <property type="protein sequence ID" value="MBT2991097.1"/>
    <property type="molecule type" value="Genomic_DNA"/>
</dbReference>
<evidence type="ECO:0000313" key="2">
    <source>
        <dbReference type="Proteomes" id="UP000770889"/>
    </source>
</evidence>
<dbReference type="Proteomes" id="UP000770889">
    <property type="component" value="Unassembled WGS sequence"/>
</dbReference>
<gene>
    <name evidence="1" type="ORF">KME65_19225</name>
</gene>
<dbReference type="AlphaFoldDB" id="A0A944QVC9"/>
<evidence type="ECO:0000313" key="1">
    <source>
        <dbReference type="EMBL" id="MBT2991097.1"/>
    </source>
</evidence>
<name>A0A944QVC9_9GAMM</name>